<dbReference type="PANTHER" id="PTHR47942:SF63">
    <property type="entry name" value="PENTATRICOPEPTIDE REPEAT-CONTAINING PROTEIN"/>
    <property type="match status" value="1"/>
</dbReference>
<gene>
    <name evidence="3" type="ORF">ACHAWU_007677</name>
</gene>
<protein>
    <recommendedName>
        <fullName evidence="5">Pentacotripeptide-repeat region of PRORP domain-containing protein</fullName>
    </recommendedName>
</protein>
<evidence type="ECO:0000313" key="4">
    <source>
        <dbReference type="Proteomes" id="UP001530293"/>
    </source>
</evidence>
<name>A0ABD3LXF4_9STRA</name>
<evidence type="ECO:0000256" key="1">
    <source>
        <dbReference type="ARBA" id="ARBA00022737"/>
    </source>
</evidence>
<keyword evidence="4" id="KW-1185">Reference proteome</keyword>
<dbReference type="Pfam" id="PF01535">
    <property type="entry name" value="PPR"/>
    <property type="match status" value="4"/>
</dbReference>
<dbReference type="InterPro" id="IPR011990">
    <property type="entry name" value="TPR-like_helical_dom_sf"/>
</dbReference>
<keyword evidence="1" id="KW-0677">Repeat</keyword>
<dbReference type="EMBL" id="JALLBG020000305">
    <property type="protein sequence ID" value="KAL3756406.1"/>
    <property type="molecule type" value="Genomic_DNA"/>
</dbReference>
<dbReference type="AlphaFoldDB" id="A0ABD3LXF4"/>
<dbReference type="Pfam" id="PF13041">
    <property type="entry name" value="PPR_2"/>
    <property type="match status" value="1"/>
</dbReference>
<evidence type="ECO:0000256" key="2">
    <source>
        <dbReference type="PROSITE-ProRule" id="PRU00708"/>
    </source>
</evidence>
<proteinExistence type="predicted"/>
<dbReference type="InterPro" id="IPR051222">
    <property type="entry name" value="PPR/CCM1_RNA-binding"/>
</dbReference>
<dbReference type="PANTHER" id="PTHR47942">
    <property type="entry name" value="TETRATRICOPEPTIDE REPEAT (TPR)-LIKE SUPERFAMILY PROTEIN-RELATED"/>
    <property type="match status" value="1"/>
</dbReference>
<dbReference type="Gene3D" id="1.25.40.10">
    <property type="entry name" value="Tetratricopeptide repeat domain"/>
    <property type="match status" value="3"/>
</dbReference>
<evidence type="ECO:0000313" key="3">
    <source>
        <dbReference type="EMBL" id="KAL3756406.1"/>
    </source>
</evidence>
<organism evidence="3 4">
    <name type="scientific">Discostella pseudostelligera</name>
    <dbReference type="NCBI Taxonomy" id="259834"/>
    <lineage>
        <taxon>Eukaryota</taxon>
        <taxon>Sar</taxon>
        <taxon>Stramenopiles</taxon>
        <taxon>Ochrophyta</taxon>
        <taxon>Bacillariophyta</taxon>
        <taxon>Coscinodiscophyceae</taxon>
        <taxon>Thalassiosirophycidae</taxon>
        <taxon>Stephanodiscales</taxon>
        <taxon>Stephanodiscaceae</taxon>
        <taxon>Discostella</taxon>
    </lineage>
</organism>
<dbReference type="PROSITE" id="PS51375">
    <property type="entry name" value="PPR"/>
    <property type="match status" value="4"/>
</dbReference>
<feature type="repeat" description="PPR" evidence="2">
    <location>
        <begin position="545"/>
        <end position="579"/>
    </location>
</feature>
<dbReference type="Proteomes" id="UP001530293">
    <property type="component" value="Unassembled WGS sequence"/>
</dbReference>
<feature type="repeat" description="PPR" evidence="2">
    <location>
        <begin position="470"/>
        <end position="504"/>
    </location>
</feature>
<feature type="repeat" description="PPR" evidence="2">
    <location>
        <begin position="421"/>
        <end position="455"/>
    </location>
</feature>
<evidence type="ECO:0008006" key="5">
    <source>
        <dbReference type="Google" id="ProtNLM"/>
    </source>
</evidence>
<comment type="caution">
    <text evidence="3">The sequence shown here is derived from an EMBL/GenBank/DDBJ whole genome shotgun (WGS) entry which is preliminary data.</text>
</comment>
<reference evidence="3 4" key="1">
    <citation type="submission" date="2024-10" db="EMBL/GenBank/DDBJ databases">
        <title>Updated reference genomes for cyclostephanoid diatoms.</title>
        <authorList>
            <person name="Roberts W.R."/>
            <person name="Alverson A.J."/>
        </authorList>
    </citation>
    <scope>NUCLEOTIDE SEQUENCE [LARGE SCALE GENOMIC DNA]</scope>
    <source>
        <strain evidence="3 4">AJA232-27</strain>
    </source>
</reference>
<accession>A0ABD3LXF4</accession>
<feature type="repeat" description="PPR" evidence="2">
    <location>
        <begin position="741"/>
        <end position="775"/>
    </location>
</feature>
<sequence>MSVSIVSTEELIVIDGRSKRTRDRIAFQHHGLEDVDEYYLSISSATYATLVRRPCPHRTQRIISRPLLLCISISLCGIVFGWNPQPSLQQRSSPPRLSPSLQLYLNNHLTTTRRKSSPRHYSLQLCESFQSRELFASDNTEQMSSTEPPIMYQLTQLRDVLTECLKTHDDGVNTTQPIDVLKDMLSLYTSWCFTERPTSQLRFKVGAAIDQAFRMVTSEAFSTPYRLHWVNTGMEALQLQLHSGRFNATTIGGRLISLQQPYNEIPKGTWLKALRALTSKDIISSQFPSSTRSIMALSPRDDLQWITPSNAAFRILQRLVKSKGIRTFQRKNRTQQQQQQQQQSLDERDFNMVLHAYAAHPHTRHMHAAHRVMALQERTVHAPPLSPVAYSIILRAYGQSKDIVNVEMTLLHAQRNGVIPDIVMANTVLDAYVNCGLLDKAQEIFRSMTSNGRLESTDEKGGFWPLLRPNSRTYNTLLKGMAEDGDVHGSMQLSRIMLSEGLWDEITTNTLVKAAVSANEYDLAEDILSNHTISEFSSTLQDHPNVEAYTELLDGYAKDGQLDHSLRVMQLMQKRGVSPNAYTYTCIVGALARSNKIRPARKMINYAANTLSAEGKRVELTPVYNAFISGLLTDNYSTGSTRQSSSHAAIIVEVLEVVQEMQSMNIHPNFVTVALVVDGLGRCSPPRCNEARELVLHLERNASLGVSLSNKKIATALIQAYGRANDVDSAMESFTRIASADVVAFNALLDVCCRCDQVKLALDLFKKHASYDLSDKQKSSVKAKKGQHSILPDVVTYTTLISALLQLKTRAAVKRATSLYSEMKNKLQISPDTILIDTILTAMSSGGPIGYTDDDIKFTLTVLKDGASLEWEKGQYEKRKKAVRGILVGCSSEIWKNDEYAFGLVSDIPDDPLFRKKGWNKMDSGFRLWGGGDDDGDIQLQAEKRSGDSSSVDSFLASKGWNDIDSGFRLI</sequence>
<dbReference type="InterPro" id="IPR002885">
    <property type="entry name" value="PPR_rpt"/>
</dbReference>
<dbReference type="NCBIfam" id="TIGR00756">
    <property type="entry name" value="PPR"/>
    <property type="match status" value="1"/>
</dbReference>